<organism evidence="4 5">
    <name type="scientific">Quillaja saponaria</name>
    <name type="common">Soap bark tree</name>
    <dbReference type="NCBI Taxonomy" id="32244"/>
    <lineage>
        <taxon>Eukaryota</taxon>
        <taxon>Viridiplantae</taxon>
        <taxon>Streptophyta</taxon>
        <taxon>Embryophyta</taxon>
        <taxon>Tracheophyta</taxon>
        <taxon>Spermatophyta</taxon>
        <taxon>Magnoliopsida</taxon>
        <taxon>eudicotyledons</taxon>
        <taxon>Gunneridae</taxon>
        <taxon>Pentapetalae</taxon>
        <taxon>rosids</taxon>
        <taxon>fabids</taxon>
        <taxon>Fabales</taxon>
        <taxon>Quillajaceae</taxon>
        <taxon>Quillaja</taxon>
    </lineage>
</organism>
<feature type="region of interest" description="Disordered" evidence="2">
    <location>
        <begin position="1"/>
        <end position="21"/>
    </location>
</feature>
<comment type="caution">
    <text evidence="4">The sequence shown here is derived from an EMBL/GenBank/DDBJ whole genome shotgun (WGS) entry which is preliminary data.</text>
</comment>
<feature type="transmembrane region" description="Helical" evidence="3">
    <location>
        <begin position="304"/>
        <end position="328"/>
    </location>
</feature>
<keyword evidence="3" id="KW-0812">Transmembrane</keyword>
<evidence type="ECO:0000256" key="3">
    <source>
        <dbReference type="SAM" id="Phobius"/>
    </source>
</evidence>
<keyword evidence="3" id="KW-1133">Transmembrane helix</keyword>
<dbReference type="AlphaFoldDB" id="A0AAD7LM49"/>
<dbReference type="EMBL" id="JARAOO010000008">
    <property type="protein sequence ID" value="KAJ7960682.1"/>
    <property type="molecule type" value="Genomic_DNA"/>
</dbReference>
<gene>
    <name evidence="4" type="ORF">O6P43_021090</name>
</gene>
<keyword evidence="3" id="KW-0472">Membrane</keyword>
<feature type="coiled-coil region" evidence="1">
    <location>
        <begin position="35"/>
        <end position="279"/>
    </location>
</feature>
<proteinExistence type="predicted"/>
<sequence>MADDKVINGLASDGVDDQTADDFYDTNQREIDVKGSELNQKIEALERKKIELAKENSEMEDKVKKLMVEIQGLKHDEAEMKERLREMEEEVERSQDAKKASEVIAARAAELETELSRLQHDLISTRSEAEESRAEVVELKRVLGEKGTKVENLKREVEELKQAKAENEKKLRDLERKAGILEAREIEEKSKKIRVEEEMRERIDEKEKEISGFKKKVDEFNTVISNNRTALEKWVHENVKLEEALGKSEEKTRTMESKVVQLQEQVVEAEKVITALKETAVEAVNGTVNNITRSIDGEEKGLKLQWPVVAAGSTGAIVAAAAVIYVCYGRSR</sequence>
<evidence type="ECO:0000256" key="2">
    <source>
        <dbReference type="SAM" id="MobiDB-lite"/>
    </source>
</evidence>
<dbReference type="EMBL" id="JARAOO010000008">
    <property type="protein sequence ID" value="KAJ7960681.1"/>
    <property type="molecule type" value="Genomic_DNA"/>
</dbReference>
<name>A0AAD7LM49_QUISA</name>
<dbReference type="Proteomes" id="UP001163823">
    <property type="component" value="Chromosome 8"/>
</dbReference>
<protein>
    <submittedName>
        <fullName evidence="4">Peroxisomal and mitochondrial division factor 2-like</fullName>
    </submittedName>
</protein>
<evidence type="ECO:0000313" key="5">
    <source>
        <dbReference type="Proteomes" id="UP001163823"/>
    </source>
</evidence>
<keyword evidence="1" id="KW-0175">Coiled coil</keyword>
<keyword evidence="5" id="KW-1185">Reference proteome</keyword>
<dbReference type="KEGG" id="qsa:O6P43_021090"/>
<evidence type="ECO:0000313" key="4">
    <source>
        <dbReference type="EMBL" id="KAJ7960681.1"/>
    </source>
</evidence>
<accession>A0AAD7LM49</accession>
<evidence type="ECO:0000256" key="1">
    <source>
        <dbReference type="SAM" id="Coils"/>
    </source>
</evidence>
<reference evidence="4" key="1">
    <citation type="journal article" date="2023" name="Science">
        <title>Elucidation of the pathway for biosynthesis of saponin adjuvants from the soapbark tree.</title>
        <authorList>
            <person name="Reed J."/>
            <person name="Orme A."/>
            <person name="El-Demerdash A."/>
            <person name="Owen C."/>
            <person name="Martin L.B.B."/>
            <person name="Misra R.C."/>
            <person name="Kikuchi S."/>
            <person name="Rejzek M."/>
            <person name="Martin A.C."/>
            <person name="Harkess A."/>
            <person name="Leebens-Mack J."/>
            <person name="Louveau T."/>
            <person name="Stephenson M.J."/>
            <person name="Osbourn A."/>
        </authorList>
    </citation>
    <scope>NUCLEOTIDE SEQUENCE</scope>
    <source>
        <strain evidence="4">S10</strain>
    </source>
</reference>